<organism evidence="2">
    <name type="scientific">uncultured Craurococcus sp</name>
    <dbReference type="NCBI Taxonomy" id="1135998"/>
    <lineage>
        <taxon>Bacteria</taxon>
        <taxon>Pseudomonadati</taxon>
        <taxon>Pseudomonadota</taxon>
        <taxon>Alphaproteobacteria</taxon>
        <taxon>Acetobacterales</taxon>
        <taxon>Acetobacteraceae</taxon>
        <taxon>Craurococcus</taxon>
        <taxon>environmental samples</taxon>
    </lineage>
</organism>
<feature type="compositionally biased region" description="Basic and acidic residues" evidence="1">
    <location>
        <begin position="127"/>
        <end position="136"/>
    </location>
</feature>
<feature type="region of interest" description="Disordered" evidence="1">
    <location>
        <begin position="116"/>
        <end position="139"/>
    </location>
</feature>
<dbReference type="EMBL" id="CADCTD010000001">
    <property type="protein sequence ID" value="CAA9211440.1"/>
    <property type="molecule type" value="Genomic_DNA"/>
</dbReference>
<feature type="non-terminal residue" evidence="2">
    <location>
        <position position="1"/>
    </location>
</feature>
<evidence type="ECO:0000256" key="1">
    <source>
        <dbReference type="SAM" id="MobiDB-lite"/>
    </source>
</evidence>
<sequence>ARPSRHRRALPQGAQPEQVDRGARLRGAAPPDLRHPEDGLDLGQLLAGALRLRHQHGGQGAARPLPVLREPRQDDERAGLRHRRAGHGILREAAAALPACRCPLLVHLEPGVGGGDGLPQRHAAGRVPDDGGEAGRPRCRRHVGFRQGEVRRSLLRRHQGEVQLPRQYRPWRPERRLRAPAAALLRGSLHHRL</sequence>
<reference evidence="2" key="1">
    <citation type="submission" date="2020-02" db="EMBL/GenBank/DDBJ databases">
        <authorList>
            <person name="Meier V. D."/>
        </authorList>
    </citation>
    <scope>NUCLEOTIDE SEQUENCE</scope>
    <source>
        <strain evidence="2">AVDCRST_MAG27</strain>
    </source>
</reference>
<proteinExistence type="predicted"/>
<name>A0A6J4H191_9PROT</name>
<dbReference type="AlphaFoldDB" id="A0A6J4H191"/>
<evidence type="ECO:0000313" key="2">
    <source>
        <dbReference type="EMBL" id="CAA9211440.1"/>
    </source>
</evidence>
<gene>
    <name evidence="2" type="ORF">AVDCRST_MAG27-1242</name>
</gene>
<feature type="non-terminal residue" evidence="2">
    <location>
        <position position="193"/>
    </location>
</feature>
<protein>
    <submittedName>
        <fullName evidence="2">Probable NADH dehydrogenase/NAD(P)H nitroreductase</fullName>
    </submittedName>
</protein>
<accession>A0A6J4H191</accession>
<feature type="region of interest" description="Disordered" evidence="1">
    <location>
        <begin position="1"/>
        <end position="39"/>
    </location>
</feature>